<comment type="caution">
    <text evidence="1">The sequence shown here is derived from an EMBL/GenBank/DDBJ whole genome shotgun (WGS) entry which is preliminary data.</text>
</comment>
<dbReference type="EMBL" id="JAMZMK010008747">
    <property type="protein sequence ID" value="KAI7738707.1"/>
    <property type="molecule type" value="Genomic_DNA"/>
</dbReference>
<proteinExistence type="predicted"/>
<gene>
    <name evidence="1" type="ORF">M8C21_017900</name>
</gene>
<reference evidence="1" key="1">
    <citation type="submission" date="2022-06" db="EMBL/GenBank/DDBJ databases">
        <title>Uncovering the hologenomic basis of an extraordinary plant invasion.</title>
        <authorList>
            <person name="Bieker V.C."/>
            <person name="Martin M.D."/>
            <person name="Gilbert T."/>
            <person name="Hodgins K."/>
            <person name="Battlay P."/>
            <person name="Petersen B."/>
            <person name="Wilson J."/>
        </authorList>
    </citation>
    <scope>NUCLEOTIDE SEQUENCE</scope>
    <source>
        <strain evidence="1">AA19_3_7</strain>
        <tissue evidence="1">Leaf</tissue>
    </source>
</reference>
<sequence length="49" mass="6113">MWWLFRKTSPNSFTFSYVRKVKLVSRRMGNYLLMFKPMFSQQRTRMKVC</sequence>
<organism evidence="1 2">
    <name type="scientific">Ambrosia artemisiifolia</name>
    <name type="common">Common ragweed</name>
    <dbReference type="NCBI Taxonomy" id="4212"/>
    <lineage>
        <taxon>Eukaryota</taxon>
        <taxon>Viridiplantae</taxon>
        <taxon>Streptophyta</taxon>
        <taxon>Embryophyta</taxon>
        <taxon>Tracheophyta</taxon>
        <taxon>Spermatophyta</taxon>
        <taxon>Magnoliopsida</taxon>
        <taxon>eudicotyledons</taxon>
        <taxon>Gunneridae</taxon>
        <taxon>Pentapetalae</taxon>
        <taxon>asterids</taxon>
        <taxon>campanulids</taxon>
        <taxon>Asterales</taxon>
        <taxon>Asteraceae</taxon>
        <taxon>Asteroideae</taxon>
        <taxon>Heliantheae alliance</taxon>
        <taxon>Heliantheae</taxon>
        <taxon>Ambrosia</taxon>
    </lineage>
</organism>
<protein>
    <submittedName>
        <fullName evidence="1">Uncharacterized protein</fullName>
    </submittedName>
</protein>
<evidence type="ECO:0000313" key="2">
    <source>
        <dbReference type="Proteomes" id="UP001206925"/>
    </source>
</evidence>
<dbReference type="AlphaFoldDB" id="A0AAD5CBB2"/>
<dbReference type="Proteomes" id="UP001206925">
    <property type="component" value="Unassembled WGS sequence"/>
</dbReference>
<accession>A0AAD5CBB2</accession>
<name>A0AAD5CBB2_AMBAR</name>
<keyword evidence="2" id="KW-1185">Reference proteome</keyword>
<evidence type="ECO:0000313" key="1">
    <source>
        <dbReference type="EMBL" id="KAI7738707.1"/>
    </source>
</evidence>